<name>A0A7Y0HTQ3_9BIFI</name>
<reference evidence="1 2" key="1">
    <citation type="submission" date="2020-02" db="EMBL/GenBank/DDBJ databases">
        <title>Characterization of phylogenetic diversity of novel bifidobacterial species isolated in Czech ZOOs.</title>
        <authorList>
            <person name="Lugli G.A."/>
            <person name="Vera N.B."/>
            <person name="Ventura M."/>
        </authorList>
    </citation>
    <scope>NUCLEOTIDE SEQUENCE [LARGE SCALE GENOMIC DNA]</scope>
    <source>
        <strain evidence="1 2">DSM 109957</strain>
    </source>
</reference>
<protein>
    <submittedName>
        <fullName evidence="1">Uncharacterized protein</fullName>
    </submittedName>
</protein>
<gene>
    <name evidence="1" type="ORF">G1C95_1121</name>
</gene>
<dbReference type="EMBL" id="JAAIII010000003">
    <property type="protein sequence ID" value="NMM93934.1"/>
    <property type="molecule type" value="Genomic_DNA"/>
</dbReference>
<keyword evidence="2" id="KW-1185">Reference proteome</keyword>
<proteinExistence type="predicted"/>
<evidence type="ECO:0000313" key="1">
    <source>
        <dbReference type="EMBL" id="NMM93934.1"/>
    </source>
</evidence>
<evidence type="ECO:0000313" key="2">
    <source>
        <dbReference type="Proteomes" id="UP000532194"/>
    </source>
</evidence>
<organism evidence="1 2">
    <name type="scientific">Bifidobacterium oedipodis</name>
    <dbReference type="NCBI Taxonomy" id="2675322"/>
    <lineage>
        <taxon>Bacteria</taxon>
        <taxon>Bacillati</taxon>
        <taxon>Actinomycetota</taxon>
        <taxon>Actinomycetes</taxon>
        <taxon>Bifidobacteriales</taxon>
        <taxon>Bifidobacteriaceae</taxon>
        <taxon>Bifidobacterium</taxon>
    </lineage>
</organism>
<dbReference type="Proteomes" id="UP000532194">
    <property type="component" value="Unassembled WGS sequence"/>
</dbReference>
<accession>A0A7Y0HTQ3</accession>
<comment type="caution">
    <text evidence="1">The sequence shown here is derived from an EMBL/GenBank/DDBJ whole genome shotgun (WGS) entry which is preliminary data.</text>
</comment>
<dbReference type="RefSeq" id="WP_169171982.1">
    <property type="nucleotide sequence ID" value="NZ_JAAIII010000003.1"/>
</dbReference>
<sequence length="356" mass="40681">MSKQVEYADAKPGMWAVFDVEKDKDDVIKVGHYMGELHEMIHELGDLDLLSLFFNGCKAPKESVLIVDCCGKKLPALIDGQYDDHFRVKNLKVYENNFEASISFLNSRPKEKERIDDWKQVRDGDIVHFFHVNDEEKKLSGPASHVNEFDWCWCYIYGVSIRTITWVFDYATREKERRCPKGPEGPSEDKPVKEAEDVAANSKANGFTPGFWRAGNDSVWVYDGACFTPIRDKDGNYTHGSPVNADMFMRIARRERLFPFTKILYMEKPVEATTSVDDPNLNGDRIPDKPGLWKAATGSVWYYDGYNYRPITDHNGGYAPSYAQGPVKFLETSREAGRFPFTRMKLVYDADVKAGV</sequence>
<dbReference type="AlphaFoldDB" id="A0A7Y0HTQ3"/>